<keyword evidence="2" id="KW-1133">Transmembrane helix</keyword>
<dbReference type="GO" id="GO:0046872">
    <property type="term" value="F:metal ion binding"/>
    <property type="evidence" value="ECO:0007669"/>
    <property type="project" value="UniProtKB-KW"/>
</dbReference>
<sequence>MRCSWAKSKEAIKYHDDRWCKETHDEKMLFKMLVLEGMQAGLSWDTILKKEEAYNQAFDDFDYHKIASYSKEKIESLYEAEGIIHNRLKINSIIINAKAFLSVQKEFGNFDHYIWSFVDYKMIDHRYVDEKEIPASDALSTKISKDLKKRGFKFVGPVIIYSYLQAIGIYNDHLMNCEWR</sequence>
<feature type="transmembrane region" description="Helical" evidence="2">
    <location>
        <begin position="151"/>
        <end position="170"/>
    </location>
</feature>
<evidence type="ECO:0000313" key="3">
    <source>
        <dbReference type="EMBL" id="MBV3383487.1"/>
    </source>
</evidence>
<dbReference type="EMBL" id="JAHOEL010000080">
    <property type="protein sequence ID" value="MBV3393510.1"/>
    <property type="molecule type" value="Genomic_DNA"/>
</dbReference>
<dbReference type="PANTHER" id="PTHR30037:SF4">
    <property type="entry name" value="DNA-3-METHYLADENINE GLYCOSYLASE I"/>
    <property type="match status" value="1"/>
</dbReference>
<evidence type="ECO:0000313" key="4">
    <source>
        <dbReference type="EMBL" id="MBV3393510.1"/>
    </source>
</evidence>
<accession>A0AAW4N063</accession>
<dbReference type="EMBL" id="JAHOEF010000081">
    <property type="protein sequence ID" value="MBV3383487.1"/>
    <property type="molecule type" value="Genomic_DNA"/>
</dbReference>
<dbReference type="PANTHER" id="PTHR30037">
    <property type="entry name" value="DNA-3-METHYLADENINE GLYCOSYLASE 1"/>
    <property type="match status" value="1"/>
</dbReference>
<dbReference type="InterPro" id="IPR005019">
    <property type="entry name" value="Adenine_glyco"/>
</dbReference>
<dbReference type="RefSeq" id="WP_217748165.1">
    <property type="nucleotide sequence ID" value="NZ_JAHOEB010000082.1"/>
</dbReference>
<evidence type="ECO:0000256" key="2">
    <source>
        <dbReference type="SAM" id="Phobius"/>
    </source>
</evidence>
<feature type="binding site" evidence="1">
    <location>
        <position position="3"/>
    </location>
    <ligand>
        <name>Zn(2+)</name>
        <dbReference type="ChEBI" id="CHEBI:29105"/>
    </ligand>
</feature>
<reference evidence="3 6" key="1">
    <citation type="submission" date="2021-06" db="EMBL/GenBank/DDBJ databases">
        <title>Collection of gut derived symbiotic bacterial strains cultured from healthy donors.</title>
        <authorList>
            <person name="Lin H."/>
            <person name="Littmann E."/>
            <person name="Pamer E.G."/>
        </authorList>
    </citation>
    <scope>NUCLEOTIDE SEQUENCE</scope>
    <source>
        <strain evidence="4 6">MSK.21.70</strain>
        <strain evidence="3">MSK.21.82</strain>
    </source>
</reference>
<dbReference type="Proteomes" id="UP001196408">
    <property type="component" value="Unassembled WGS sequence"/>
</dbReference>
<comment type="caution">
    <text evidence="3">The sequence shown here is derived from an EMBL/GenBank/DDBJ whole genome shotgun (WGS) entry which is preliminary data.</text>
</comment>
<organism evidence="3 5">
    <name type="scientific">Catenibacterium mitsuokai</name>
    <dbReference type="NCBI Taxonomy" id="100886"/>
    <lineage>
        <taxon>Bacteria</taxon>
        <taxon>Bacillati</taxon>
        <taxon>Bacillota</taxon>
        <taxon>Erysipelotrichia</taxon>
        <taxon>Erysipelotrichales</taxon>
        <taxon>Coprobacillaceae</taxon>
        <taxon>Catenibacterium</taxon>
    </lineage>
</organism>
<dbReference type="AlphaFoldDB" id="A0AAW4N063"/>
<keyword evidence="2" id="KW-0472">Membrane</keyword>
<name>A0AAW4N063_9FIRM</name>
<keyword evidence="6" id="KW-1185">Reference proteome</keyword>
<gene>
    <name evidence="3" type="ORF">KSV97_09745</name>
    <name evidence="4" type="ORF">KSW06_09675</name>
</gene>
<evidence type="ECO:0000256" key="1">
    <source>
        <dbReference type="PIRSR" id="PIRSR605019-1"/>
    </source>
</evidence>
<proteinExistence type="predicted"/>
<keyword evidence="2" id="KW-0812">Transmembrane</keyword>
<protein>
    <submittedName>
        <fullName evidence="3">DNA-3-methyladenine glycosylase I</fullName>
    </submittedName>
</protein>
<feature type="binding site" evidence="1">
    <location>
        <position position="15"/>
    </location>
    <ligand>
        <name>Zn(2+)</name>
        <dbReference type="ChEBI" id="CHEBI:29105"/>
    </ligand>
</feature>
<dbReference type="InterPro" id="IPR052891">
    <property type="entry name" value="DNA-3mA_glycosylase"/>
</dbReference>
<evidence type="ECO:0000313" key="6">
    <source>
        <dbReference type="Proteomes" id="UP001197492"/>
    </source>
</evidence>
<keyword evidence="1" id="KW-0862">Zinc</keyword>
<dbReference type="GO" id="GO:0006284">
    <property type="term" value="P:base-excision repair"/>
    <property type="evidence" value="ECO:0007669"/>
    <property type="project" value="InterPro"/>
</dbReference>
<keyword evidence="1" id="KW-0479">Metal-binding</keyword>
<dbReference type="Pfam" id="PF03352">
    <property type="entry name" value="Adenine_glyco"/>
    <property type="match status" value="1"/>
</dbReference>
<dbReference type="Proteomes" id="UP001197492">
    <property type="component" value="Unassembled WGS sequence"/>
</dbReference>
<evidence type="ECO:0000313" key="5">
    <source>
        <dbReference type="Proteomes" id="UP001196408"/>
    </source>
</evidence>
<feature type="binding site" evidence="1">
    <location>
        <position position="177"/>
    </location>
    <ligand>
        <name>Zn(2+)</name>
        <dbReference type="ChEBI" id="CHEBI:29105"/>
    </ligand>
</feature>
<dbReference type="GO" id="GO:0008725">
    <property type="term" value="F:DNA-3-methyladenine glycosylase activity"/>
    <property type="evidence" value="ECO:0007669"/>
    <property type="project" value="InterPro"/>
</dbReference>
<feature type="binding site" evidence="1">
    <location>
        <position position="173"/>
    </location>
    <ligand>
        <name>Zn(2+)</name>
        <dbReference type="ChEBI" id="CHEBI:29105"/>
    </ligand>
</feature>